<dbReference type="RefSeq" id="WP_133116797.1">
    <property type="nucleotide sequence ID" value="NZ_NXAO01000149.1"/>
</dbReference>
<accession>A0ABX4LU29</accession>
<sequence>IVASSNSNTKEDVNTIDVDEQGRIKVLFHFEQNRTISCYLRYSNFFAGDNYGAQFLPRVNSEVIVSFVN</sequence>
<protein>
    <recommendedName>
        <fullName evidence="1">Gp5/Type VI secretion system Vgr protein OB-fold domain-containing protein</fullName>
    </recommendedName>
</protein>
<comment type="caution">
    <text evidence="2">The sequence shown here is derived from an EMBL/GenBank/DDBJ whole genome shotgun (WGS) entry which is preliminary data.</text>
</comment>
<gene>
    <name evidence="2" type="ORF">CPH92_14250</name>
</gene>
<evidence type="ECO:0000313" key="3">
    <source>
        <dbReference type="Proteomes" id="UP000224740"/>
    </source>
</evidence>
<proteinExistence type="predicted"/>
<feature type="non-terminal residue" evidence="2">
    <location>
        <position position="1"/>
    </location>
</feature>
<keyword evidence="3" id="KW-1185">Reference proteome</keyword>
<dbReference type="InterPro" id="IPR006531">
    <property type="entry name" value="Gp5/Vgr_OB"/>
</dbReference>
<evidence type="ECO:0000259" key="1">
    <source>
        <dbReference type="Pfam" id="PF04717"/>
    </source>
</evidence>
<organism evidence="2 3">
    <name type="scientific">Malaciobacter marinus</name>
    <dbReference type="NCBI Taxonomy" id="505249"/>
    <lineage>
        <taxon>Bacteria</taxon>
        <taxon>Pseudomonadati</taxon>
        <taxon>Campylobacterota</taxon>
        <taxon>Epsilonproteobacteria</taxon>
        <taxon>Campylobacterales</taxon>
        <taxon>Arcobacteraceae</taxon>
        <taxon>Malaciobacter</taxon>
    </lineage>
</organism>
<dbReference type="Gene3D" id="2.40.50.230">
    <property type="entry name" value="Gp5 N-terminal domain"/>
    <property type="match status" value="1"/>
</dbReference>
<feature type="domain" description="Gp5/Type VI secretion system Vgr protein OB-fold" evidence="1">
    <location>
        <begin position="15"/>
        <end position="69"/>
    </location>
</feature>
<dbReference type="Proteomes" id="UP000224740">
    <property type="component" value="Unassembled WGS sequence"/>
</dbReference>
<name>A0ABX4LU29_9BACT</name>
<dbReference type="InterPro" id="IPR037026">
    <property type="entry name" value="Vgr_OB-fold_dom_sf"/>
</dbReference>
<evidence type="ECO:0000313" key="2">
    <source>
        <dbReference type="EMBL" id="PHO13996.1"/>
    </source>
</evidence>
<dbReference type="SUPFAM" id="SSF69255">
    <property type="entry name" value="gp5 N-terminal domain-like"/>
    <property type="match status" value="1"/>
</dbReference>
<dbReference type="EMBL" id="NXAO01000149">
    <property type="protein sequence ID" value="PHO13996.1"/>
    <property type="molecule type" value="Genomic_DNA"/>
</dbReference>
<reference evidence="3" key="1">
    <citation type="submission" date="2017-09" db="EMBL/GenBank/DDBJ databases">
        <title>Arcobacter canalis sp. nov., a new species isolated from a water canal contaminated with urban sewage.</title>
        <authorList>
            <person name="Perez-Cataluna A."/>
            <person name="Salas-Masso N."/>
            <person name="Figueras M.J."/>
        </authorList>
    </citation>
    <scope>NUCLEOTIDE SEQUENCE [LARGE SCALE GENOMIC DNA]</scope>
    <source>
        <strain evidence="3">CECT 7727</strain>
    </source>
</reference>
<feature type="non-terminal residue" evidence="2">
    <location>
        <position position="69"/>
    </location>
</feature>
<dbReference type="Pfam" id="PF04717">
    <property type="entry name" value="Phage_base_V"/>
    <property type="match status" value="1"/>
</dbReference>